<sequence>MITKVTKDGFVWLIVGRDTAKAIYEKGEHELYVLDNGDAESLIEDENALDRALSSGLPIAMEVGFIKDLLPKCPMCDNVLTPSRNNGYDWECLECDSDFLTSEI</sequence>
<evidence type="ECO:0000313" key="1">
    <source>
        <dbReference type="EMBL" id="MBO8460158.1"/>
    </source>
</evidence>
<protein>
    <submittedName>
        <fullName evidence="1">Uncharacterized protein</fullName>
    </submittedName>
</protein>
<dbReference type="EMBL" id="JADIMG010000072">
    <property type="protein sequence ID" value="MBO8460158.1"/>
    <property type="molecule type" value="Genomic_DNA"/>
</dbReference>
<gene>
    <name evidence="1" type="ORF">IAA73_07500</name>
</gene>
<reference evidence="1" key="1">
    <citation type="submission" date="2020-10" db="EMBL/GenBank/DDBJ databases">
        <authorList>
            <person name="Gilroy R."/>
        </authorList>
    </citation>
    <scope>NUCLEOTIDE SEQUENCE</scope>
    <source>
        <strain evidence="1">G3-3990</strain>
    </source>
</reference>
<dbReference type="Proteomes" id="UP000823641">
    <property type="component" value="Unassembled WGS sequence"/>
</dbReference>
<reference evidence="1" key="2">
    <citation type="journal article" date="2021" name="PeerJ">
        <title>Extensive microbial diversity within the chicken gut microbiome revealed by metagenomics and culture.</title>
        <authorList>
            <person name="Gilroy R."/>
            <person name="Ravi A."/>
            <person name="Getino M."/>
            <person name="Pursley I."/>
            <person name="Horton D.L."/>
            <person name="Alikhan N.F."/>
            <person name="Baker D."/>
            <person name="Gharbi K."/>
            <person name="Hall N."/>
            <person name="Watson M."/>
            <person name="Adriaenssens E.M."/>
            <person name="Foster-Nyarko E."/>
            <person name="Jarju S."/>
            <person name="Secka A."/>
            <person name="Antonio M."/>
            <person name="Oren A."/>
            <person name="Chaudhuri R.R."/>
            <person name="La Ragione R."/>
            <person name="Hildebrand F."/>
            <person name="Pallen M.J."/>
        </authorList>
    </citation>
    <scope>NUCLEOTIDE SEQUENCE</scope>
    <source>
        <strain evidence="1">G3-3990</strain>
    </source>
</reference>
<name>A0A9D9N4R5_9BACT</name>
<organism evidence="1 2">
    <name type="scientific">Candidatus Gallipaludibacter merdavium</name>
    <dbReference type="NCBI Taxonomy" id="2840839"/>
    <lineage>
        <taxon>Bacteria</taxon>
        <taxon>Pseudomonadati</taxon>
        <taxon>Bacteroidota</taxon>
        <taxon>Bacteroidia</taxon>
        <taxon>Bacteroidales</taxon>
        <taxon>Candidatus Gallipaludibacter</taxon>
    </lineage>
</organism>
<accession>A0A9D9N4R5</accession>
<evidence type="ECO:0000313" key="2">
    <source>
        <dbReference type="Proteomes" id="UP000823641"/>
    </source>
</evidence>
<proteinExistence type="predicted"/>
<comment type="caution">
    <text evidence="1">The sequence shown here is derived from an EMBL/GenBank/DDBJ whole genome shotgun (WGS) entry which is preliminary data.</text>
</comment>
<dbReference type="AlphaFoldDB" id="A0A9D9N4R5"/>